<accession>A0AAP0LFV9</accession>
<evidence type="ECO:0000313" key="2">
    <source>
        <dbReference type="Proteomes" id="UP001420932"/>
    </source>
</evidence>
<organism evidence="1 2">
    <name type="scientific">Stephania yunnanensis</name>
    <dbReference type="NCBI Taxonomy" id="152371"/>
    <lineage>
        <taxon>Eukaryota</taxon>
        <taxon>Viridiplantae</taxon>
        <taxon>Streptophyta</taxon>
        <taxon>Embryophyta</taxon>
        <taxon>Tracheophyta</taxon>
        <taxon>Spermatophyta</taxon>
        <taxon>Magnoliopsida</taxon>
        <taxon>Ranunculales</taxon>
        <taxon>Menispermaceae</taxon>
        <taxon>Menispermoideae</taxon>
        <taxon>Cissampelideae</taxon>
        <taxon>Stephania</taxon>
    </lineage>
</organism>
<gene>
    <name evidence="1" type="ORF">Syun_001537</name>
</gene>
<keyword evidence="2" id="KW-1185">Reference proteome</keyword>
<dbReference type="EMBL" id="JBBNAF010000001">
    <property type="protein sequence ID" value="KAK9169397.1"/>
    <property type="molecule type" value="Genomic_DNA"/>
</dbReference>
<dbReference type="AlphaFoldDB" id="A0AAP0LFV9"/>
<protein>
    <submittedName>
        <fullName evidence="1">Uncharacterized protein</fullName>
    </submittedName>
</protein>
<reference evidence="1 2" key="1">
    <citation type="submission" date="2024-01" db="EMBL/GenBank/DDBJ databases">
        <title>Genome assemblies of Stephania.</title>
        <authorList>
            <person name="Yang L."/>
        </authorList>
    </citation>
    <scope>NUCLEOTIDE SEQUENCE [LARGE SCALE GENOMIC DNA]</scope>
    <source>
        <strain evidence="1">YNDBR</strain>
        <tissue evidence="1">Leaf</tissue>
    </source>
</reference>
<evidence type="ECO:0000313" key="1">
    <source>
        <dbReference type="EMBL" id="KAK9169397.1"/>
    </source>
</evidence>
<name>A0AAP0LFV9_9MAGN</name>
<dbReference type="Proteomes" id="UP001420932">
    <property type="component" value="Unassembled WGS sequence"/>
</dbReference>
<sequence>MASPVMLQHGEGQVLQQGGGAVAGDGSDLDSNHSGLAGIVATASSVRQGRFDEVSTVDRGGGFGSGFLTKKMSFSLKFERKEWIYTRVGLLNEIWS</sequence>
<proteinExistence type="predicted"/>
<comment type="caution">
    <text evidence="1">The sequence shown here is derived from an EMBL/GenBank/DDBJ whole genome shotgun (WGS) entry which is preliminary data.</text>
</comment>